<feature type="compositionally biased region" description="Basic and acidic residues" evidence="2">
    <location>
        <begin position="606"/>
        <end position="648"/>
    </location>
</feature>
<feature type="compositionally biased region" description="Basic and acidic residues" evidence="2">
    <location>
        <begin position="567"/>
        <end position="576"/>
    </location>
</feature>
<feature type="compositionally biased region" description="Gly residues" evidence="2">
    <location>
        <begin position="589"/>
        <end position="598"/>
    </location>
</feature>
<evidence type="ECO:0000256" key="1">
    <source>
        <dbReference type="SAM" id="Coils"/>
    </source>
</evidence>
<name>A0A0G4HC43_9ALVE</name>
<feature type="coiled-coil region" evidence="1">
    <location>
        <begin position="35"/>
        <end position="167"/>
    </location>
</feature>
<accession>A0A0G4HC43</accession>
<proteinExistence type="predicted"/>
<dbReference type="GO" id="GO:0005737">
    <property type="term" value="C:cytoplasm"/>
    <property type="evidence" value="ECO:0007669"/>
    <property type="project" value="TreeGrafter"/>
</dbReference>
<dbReference type="GO" id="GO:0016460">
    <property type="term" value="C:myosin II complex"/>
    <property type="evidence" value="ECO:0007669"/>
    <property type="project" value="TreeGrafter"/>
</dbReference>
<dbReference type="GO" id="GO:0032982">
    <property type="term" value="C:myosin filament"/>
    <property type="evidence" value="ECO:0007669"/>
    <property type="project" value="TreeGrafter"/>
</dbReference>
<evidence type="ECO:0000313" key="3">
    <source>
        <dbReference type="EMBL" id="CEM41392.1"/>
    </source>
</evidence>
<reference evidence="3" key="1">
    <citation type="submission" date="2014-11" db="EMBL/GenBank/DDBJ databases">
        <authorList>
            <person name="Otto D Thomas"/>
            <person name="Naeem Raeece"/>
        </authorList>
    </citation>
    <scope>NUCLEOTIDE SEQUENCE</scope>
</reference>
<dbReference type="GO" id="GO:0000146">
    <property type="term" value="F:microfilament motor activity"/>
    <property type="evidence" value="ECO:0007669"/>
    <property type="project" value="TreeGrafter"/>
</dbReference>
<feature type="compositionally biased region" description="Pro residues" evidence="2">
    <location>
        <begin position="377"/>
        <end position="386"/>
    </location>
</feature>
<gene>
    <name evidence="3" type="ORF">Cvel_6227</name>
</gene>
<keyword evidence="1" id="KW-0175">Coiled coil</keyword>
<feature type="region of interest" description="Disordered" evidence="2">
    <location>
        <begin position="521"/>
        <end position="656"/>
    </location>
</feature>
<sequence>MAVEGSPSVPSVLYEEDLRVEEEAIQFLKAQTELVDRLKAENEKNQTLIASLYKQLEQQRARNTELADLQQELRWLEERAKQQEDQRAEKEGRNAAKIEHLEGALTRTRREAEELGQQVQDRDERIRELATEIKGFRDFLRKAESTQREAERRVKAAEEMKVQAVAEARERAAAAEEKALQRIQDTEAVASGHEEECRRLVGLLESARKDVQQRSYSLSMSQEKCEILQKSLEESERKRQEALTALATTRSDLQRSAEEAAELHEKLSSFEEDSAKLQAQQQNHREEVDGLKRAHAETEMAVRQESRGWQTRCEILEQELLRCWEEVRRLQAEENEARRAHERFLLRRREILQRRTAAETHLNHALSTALKTAASPVPSPRRPLSPQPSASRTAPLPHGSTWGGGARGERPLSAGGARGVGHRGSLLSPPPSVPAPVFATAFPSLSASPLHSPLRPNGTAHPPVSVPSGRETERQNAVQAEVTGAFLFGDGIPSVSAPPPVSGLSVSVKAVSREALESLYERAATTSQGAPPQPQAGAGPAPDAAAEALEGGGGKGEREAVGGTTSRVEREKEREGFTISSGEDSGQMLQGGDGGRVSGGVQSAAKGRDRDWLYERGEMDEREGGRNREKERGGARGHVQGEREEDGRGGGGGFKV</sequence>
<dbReference type="GO" id="GO:0051015">
    <property type="term" value="F:actin filament binding"/>
    <property type="evidence" value="ECO:0007669"/>
    <property type="project" value="TreeGrafter"/>
</dbReference>
<dbReference type="PANTHER" id="PTHR45615:SF40">
    <property type="entry name" value="MYOSIN HEAVY CHAIN, NON-MUSCLE"/>
    <property type="match status" value="1"/>
</dbReference>
<feature type="region of interest" description="Disordered" evidence="2">
    <location>
        <begin position="449"/>
        <end position="476"/>
    </location>
</feature>
<protein>
    <submittedName>
        <fullName evidence="3">Uncharacterized protein</fullName>
    </submittedName>
</protein>
<feature type="compositionally biased region" description="Basic and acidic residues" evidence="2">
    <location>
        <begin position="252"/>
        <end position="273"/>
    </location>
</feature>
<evidence type="ECO:0000256" key="2">
    <source>
        <dbReference type="SAM" id="MobiDB-lite"/>
    </source>
</evidence>
<dbReference type="EMBL" id="CDMZ01002224">
    <property type="protein sequence ID" value="CEM41392.1"/>
    <property type="molecule type" value="Genomic_DNA"/>
</dbReference>
<dbReference type="AlphaFoldDB" id="A0A0G4HC43"/>
<feature type="compositionally biased region" description="Polar residues" evidence="2">
    <location>
        <begin position="578"/>
        <end position="588"/>
    </location>
</feature>
<feature type="compositionally biased region" description="Low complexity" evidence="2">
    <location>
        <begin position="523"/>
        <end position="549"/>
    </location>
</feature>
<dbReference type="PANTHER" id="PTHR45615">
    <property type="entry name" value="MYOSIN HEAVY CHAIN, NON-MUSCLE"/>
    <property type="match status" value="1"/>
</dbReference>
<dbReference type="VEuPathDB" id="CryptoDB:Cvel_6227"/>
<organism evidence="3">
    <name type="scientific">Chromera velia CCMP2878</name>
    <dbReference type="NCBI Taxonomy" id="1169474"/>
    <lineage>
        <taxon>Eukaryota</taxon>
        <taxon>Sar</taxon>
        <taxon>Alveolata</taxon>
        <taxon>Colpodellida</taxon>
        <taxon>Chromeraceae</taxon>
        <taxon>Chromera</taxon>
    </lineage>
</organism>
<feature type="region of interest" description="Disordered" evidence="2">
    <location>
        <begin position="249"/>
        <end position="273"/>
    </location>
</feature>
<feature type="region of interest" description="Disordered" evidence="2">
    <location>
        <begin position="370"/>
        <end position="428"/>
    </location>
</feature>